<proteinExistence type="predicted"/>
<feature type="compositionally biased region" description="Low complexity" evidence="1">
    <location>
        <begin position="438"/>
        <end position="461"/>
    </location>
</feature>
<evidence type="ECO:0000313" key="2">
    <source>
        <dbReference type="EMBL" id="CAL5229671.1"/>
    </source>
</evidence>
<feature type="region of interest" description="Disordered" evidence="1">
    <location>
        <begin position="249"/>
        <end position="273"/>
    </location>
</feature>
<evidence type="ECO:0000313" key="3">
    <source>
        <dbReference type="Proteomes" id="UP001497392"/>
    </source>
</evidence>
<feature type="region of interest" description="Disordered" evidence="1">
    <location>
        <begin position="173"/>
        <end position="213"/>
    </location>
</feature>
<keyword evidence="3" id="KW-1185">Reference proteome</keyword>
<dbReference type="Proteomes" id="UP001497392">
    <property type="component" value="Unassembled WGS sequence"/>
</dbReference>
<feature type="compositionally biased region" description="Polar residues" evidence="1">
    <location>
        <begin position="107"/>
        <end position="128"/>
    </location>
</feature>
<dbReference type="EMBL" id="CAXHTA020000021">
    <property type="protein sequence ID" value="CAL5229671.1"/>
    <property type="molecule type" value="Genomic_DNA"/>
</dbReference>
<comment type="caution">
    <text evidence="2">The sequence shown here is derived from an EMBL/GenBank/DDBJ whole genome shotgun (WGS) entry which is preliminary data.</text>
</comment>
<reference evidence="2 3" key="1">
    <citation type="submission" date="2024-06" db="EMBL/GenBank/DDBJ databases">
        <authorList>
            <person name="Kraege A."/>
            <person name="Thomma B."/>
        </authorList>
    </citation>
    <scope>NUCLEOTIDE SEQUENCE [LARGE SCALE GENOMIC DNA]</scope>
</reference>
<sequence length="486" mass="50674">MRLRSARLAAAGENEPPSEPAVTTRQSKRRAKSRKTEILEADQPPSGQLITLATEPAYQTETGREDLHDASDSPAKLLTRLQTAESPVFNAEAAAEAVRMAKALLSSTPPSGQQCLGTTASAASPFQSHHSDIGHAGHELLTSGSGLSAPKQHAACIPAGNSLDNSSAAEAEYTGSLASHQPAPAAYGQHAAEVSPSTTSARPKTEGLGCSERPGEQLAICEGPATAETVHIQCHGGIQSIKAAQPLTTAGSEGSWAGHTEGTVQKSPEQRRVTGRASLALQSRRASRSGSAEAFERGRKSGIWLGSADVKLGTIEQQWDMYKATSQRGWTLPKLEELHAKSKALESSGFTTVHSPKLRASSRSALTQAKPGNQLKRKAAEESAPAGALSKAAKTGTGSDSSPRRKLTVKRSESISRTALTEGGQRTVDNAVDRPSDAAAKGASPGRSAGAGSAAWAPSPSRFRRSAQENRAPAAAFRRGAEGWVK</sequence>
<feature type="region of interest" description="Disordered" evidence="1">
    <location>
        <begin position="107"/>
        <end position="151"/>
    </location>
</feature>
<name>A0ABP1GBU6_9CHLO</name>
<protein>
    <submittedName>
        <fullName evidence="2">G13038 protein</fullName>
    </submittedName>
</protein>
<gene>
    <name evidence="2" type="primary">g13038</name>
    <name evidence="2" type="ORF">VP750_LOCUS11577</name>
</gene>
<feature type="region of interest" description="Disordered" evidence="1">
    <location>
        <begin position="350"/>
        <end position="486"/>
    </location>
</feature>
<accession>A0ABP1GBU6</accession>
<feature type="region of interest" description="Disordered" evidence="1">
    <location>
        <begin position="1"/>
        <end position="48"/>
    </location>
</feature>
<organism evidence="2 3">
    <name type="scientific">Coccomyxa viridis</name>
    <dbReference type="NCBI Taxonomy" id="1274662"/>
    <lineage>
        <taxon>Eukaryota</taxon>
        <taxon>Viridiplantae</taxon>
        <taxon>Chlorophyta</taxon>
        <taxon>core chlorophytes</taxon>
        <taxon>Trebouxiophyceae</taxon>
        <taxon>Trebouxiophyceae incertae sedis</taxon>
        <taxon>Coccomyxaceae</taxon>
        <taxon>Coccomyxa</taxon>
    </lineage>
</organism>
<feature type="compositionally biased region" description="Basic and acidic residues" evidence="1">
    <location>
        <begin position="129"/>
        <end position="138"/>
    </location>
</feature>
<feature type="compositionally biased region" description="Polar residues" evidence="1">
    <location>
        <begin position="361"/>
        <end position="371"/>
    </location>
</feature>
<evidence type="ECO:0000256" key="1">
    <source>
        <dbReference type="SAM" id="MobiDB-lite"/>
    </source>
</evidence>